<dbReference type="EMBL" id="JAACXV010014074">
    <property type="protein sequence ID" value="KAF7270650.1"/>
    <property type="molecule type" value="Genomic_DNA"/>
</dbReference>
<evidence type="ECO:0000313" key="2">
    <source>
        <dbReference type="EMBL" id="KAF7270650.1"/>
    </source>
</evidence>
<dbReference type="AlphaFoldDB" id="A0A834HY29"/>
<protein>
    <submittedName>
        <fullName evidence="2">Uncharacterized protein</fullName>
    </submittedName>
</protein>
<name>A0A834HY29_RHYFE</name>
<proteinExistence type="predicted"/>
<dbReference type="OrthoDB" id="8196075at2759"/>
<accession>A0A834HY29</accession>
<evidence type="ECO:0000313" key="3">
    <source>
        <dbReference type="Proteomes" id="UP000625711"/>
    </source>
</evidence>
<gene>
    <name evidence="2" type="ORF">GWI33_016399</name>
</gene>
<reference evidence="2" key="1">
    <citation type="submission" date="2020-08" db="EMBL/GenBank/DDBJ databases">
        <title>Genome sequencing and assembly of the red palm weevil Rhynchophorus ferrugineus.</title>
        <authorList>
            <person name="Dias G.B."/>
            <person name="Bergman C.M."/>
            <person name="Manee M."/>
        </authorList>
    </citation>
    <scope>NUCLEOTIDE SEQUENCE</scope>
    <source>
        <strain evidence="2">AA-2017</strain>
        <tissue evidence="2">Whole larva</tissue>
    </source>
</reference>
<feature type="region of interest" description="Disordered" evidence="1">
    <location>
        <begin position="415"/>
        <end position="435"/>
    </location>
</feature>
<organism evidence="2 3">
    <name type="scientific">Rhynchophorus ferrugineus</name>
    <name type="common">Red palm weevil</name>
    <name type="synonym">Curculio ferrugineus</name>
    <dbReference type="NCBI Taxonomy" id="354439"/>
    <lineage>
        <taxon>Eukaryota</taxon>
        <taxon>Metazoa</taxon>
        <taxon>Ecdysozoa</taxon>
        <taxon>Arthropoda</taxon>
        <taxon>Hexapoda</taxon>
        <taxon>Insecta</taxon>
        <taxon>Pterygota</taxon>
        <taxon>Neoptera</taxon>
        <taxon>Endopterygota</taxon>
        <taxon>Coleoptera</taxon>
        <taxon>Polyphaga</taxon>
        <taxon>Cucujiformia</taxon>
        <taxon>Curculionidae</taxon>
        <taxon>Dryophthorinae</taxon>
        <taxon>Rhynchophorus</taxon>
    </lineage>
</organism>
<sequence>MDKKELRVLIKHCFLKGKNTVKAKTWLDAEFPDTAPGKSTIKDCEIVEDSHKNNNVFRDKLSHRSVRLVKMCFLVFWLFLICVVRFSNCITIGNSDSTQNITDAILELSNLAIQGRQYGSYYPSYYQSYKPYKQNYGGTHGYLTNEVYNSPNIYGRPSENLPFYNRLPFLENHRQSIMDALYSIAQNDDLQCVPKLLCEITAGGLVGRQSPVNINLDSLLLLLSGVNSANMSPVVHFGKAAFLGFASRGNTRQCEYAYPKCPVNPDKLIQYLNNHNGGFFRFFQGLNKPTQGYQQNYAQYFNKYRPNRFRNYNIAEDRIQTRPFNSLDNDIQSDYDYYYKTGKKLQFPEYPEPIHYPYNTNKDNHQFVFPSSDETSSPFRKGLKFPELNDYSHRGGKKLNFHQYNNYNDDNDLDIQRPLPNHQPTPNIFPDRTGTGELKLDLEDVEKNYRDSIIFDDDKYRDLLYDSFPKDKQYRKPSKINFPRK</sequence>
<comment type="caution">
    <text evidence="2">The sequence shown here is derived from an EMBL/GenBank/DDBJ whole genome shotgun (WGS) entry which is preliminary data.</text>
</comment>
<keyword evidence="3" id="KW-1185">Reference proteome</keyword>
<dbReference type="Proteomes" id="UP000625711">
    <property type="component" value="Unassembled WGS sequence"/>
</dbReference>
<evidence type="ECO:0000256" key="1">
    <source>
        <dbReference type="SAM" id="MobiDB-lite"/>
    </source>
</evidence>